<comment type="caution">
    <text evidence="1">The sequence shown here is derived from an EMBL/GenBank/DDBJ whole genome shotgun (WGS) entry which is preliminary data.</text>
</comment>
<dbReference type="EMBL" id="VDEP01000371">
    <property type="protein sequence ID" value="KAA1095891.1"/>
    <property type="molecule type" value="Genomic_DNA"/>
</dbReference>
<dbReference type="PANTHER" id="PTHR33096:SF1">
    <property type="entry name" value="CXC1-LIKE CYSTEINE CLUSTER ASSOCIATED WITH KDZ TRANSPOSASES DOMAIN-CONTAINING PROTEIN"/>
    <property type="match status" value="1"/>
</dbReference>
<evidence type="ECO:0000313" key="2">
    <source>
        <dbReference type="Proteomes" id="UP000325313"/>
    </source>
</evidence>
<accession>A0A5B0P376</accession>
<dbReference type="PANTHER" id="PTHR33096">
    <property type="entry name" value="CXC2 DOMAIN-CONTAINING PROTEIN"/>
    <property type="match status" value="1"/>
</dbReference>
<dbReference type="Proteomes" id="UP000325313">
    <property type="component" value="Unassembled WGS sequence"/>
</dbReference>
<organism evidence="1 2">
    <name type="scientific">Puccinia graminis f. sp. tritici</name>
    <dbReference type="NCBI Taxonomy" id="56615"/>
    <lineage>
        <taxon>Eukaryota</taxon>
        <taxon>Fungi</taxon>
        <taxon>Dikarya</taxon>
        <taxon>Basidiomycota</taxon>
        <taxon>Pucciniomycotina</taxon>
        <taxon>Pucciniomycetes</taxon>
        <taxon>Pucciniales</taxon>
        <taxon>Pucciniaceae</taxon>
        <taxon>Puccinia</taxon>
    </lineage>
</organism>
<sequence length="464" mass="53727">MAAHWLLEKLEYANQVHDESTLALGRLHQVPNPHTPGSNYTNGFFDQQWRDEQAYHVNTNRSAEREQVELGRLLCLEEELNEALSSVVTTPEQALMRARNCAIVRRQLEAQRLRAQPIPEDSHLNRTQREKLTKVWYAKTELRRTFLALVEEKQPMLRVRRAGESTTLGTRGQQRLTEALRKRAAKLQTTLNTYNRLARAFIQITPDRPAPRVIEYAALISLQLDDTFWNDGIFTNANEPWAVDPLTQQGIRALACLNRALEEKRRLTWEVRRAMRWATRNHQRLISLLNDARDYMDSREGNPPEPGVIPPTLNAIFSHSVMDSLPTQAYKIGVVAQALQTSYQETCDLQLEWNDKLLEVFQKTPSQYGDEFLLGTWNQQLERIKCAIDYHCLTQIPGRMNRTLSRIMNGHYRIVQIVPDGDDGDDDDDEEEEQYLADLEHILSESLRTDLERLPDDQRDQGDH</sequence>
<proteinExistence type="predicted"/>
<reference evidence="1 2" key="1">
    <citation type="submission" date="2019-05" db="EMBL/GenBank/DDBJ databases">
        <title>Emergence of the Ug99 lineage of the wheat stem rust pathogen through somatic hybridization.</title>
        <authorList>
            <person name="Li F."/>
            <person name="Upadhyaya N.M."/>
            <person name="Sperschneider J."/>
            <person name="Matny O."/>
            <person name="Nguyen-Phuc H."/>
            <person name="Mago R."/>
            <person name="Raley C."/>
            <person name="Miller M.E."/>
            <person name="Silverstein K.A.T."/>
            <person name="Henningsen E."/>
            <person name="Hirsch C.D."/>
            <person name="Visser B."/>
            <person name="Pretorius Z.A."/>
            <person name="Steffenson B.J."/>
            <person name="Schwessinger B."/>
            <person name="Dodds P.N."/>
            <person name="Figueroa M."/>
        </authorList>
    </citation>
    <scope>NUCLEOTIDE SEQUENCE [LARGE SCALE GENOMIC DNA]</scope>
    <source>
        <strain evidence="1 2">Ug99</strain>
    </source>
</reference>
<gene>
    <name evidence="1" type="ORF">PGTUg99_035012</name>
</gene>
<protein>
    <submittedName>
        <fullName evidence="1">Uncharacterized protein</fullName>
    </submittedName>
</protein>
<dbReference type="AlphaFoldDB" id="A0A5B0P376"/>
<evidence type="ECO:0000313" key="1">
    <source>
        <dbReference type="EMBL" id="KAA1095891.1"/>
    </source>
</evidence>
<name>A0A5B0P376_PUCGR</name>